<evidence type="ECO:0000259" key="2">
    <source>
        <dbReference type="Pfam" id="PF00345"/>
    </source>
</evidence>
<name>A0A7X6DII5_9BURK</name>
<feature type="domain" description="Pili assembly chaperone N-terminal" evidence="2">
    <location>
        <begin position="29"/>
        <end position="149"/>
    </location>
</feature>
<reference evidence="3 4" key="1">
    <citation type="journal article" date="2020" name="Nature">
        <title>Bacterial chemolithoautotrophy via manganese oxidation.</title>
        <authorList>
            <person name="Yu H."/>
            <person name="Leadbetter J.R."/>
        </authorList>
    </citation>
    <scope>NUCLEOTIDE SEQUENCE [LARGE SCALE GENOMIC DNA]</scope>
    <source>
        <strain evidence="3 4">RBP-1</strain>
    </source>
</reference>
<dbReference type="GO" id="GO:0071555">
    <property type="term" value="P:cell wall organization"/>
    <property type="evidence" value="ECO:0007669"/>
    <property type="project" value="InterPro"/>
</dbReference>
<dbReference type="Proteomes" id="UP000521868">
    <property type="component" value="Unassembled WGS sequence"/>
</dbReference>
<keyword evidence="4" id="KW-1185">Reference proteome</keyword>
<dbReference type="InterPro" id="IPR008962">
    <property type="entry name" value="PapD-like_sf"/>
</dbReference>
<dbReference type="InterPro" id="IPR013783">
    <property type="entry name" value="Ig-like_fold"/>
</dbReference>
<evidence type="ECO:0000313" key="3">
    <source>
        <dbReference type="EMBL" id="NKE67774.1"/>
    </source>
</evidence>
<evidence type="ECO:0000256" key="1">
    <source>
        <dbReference type="SAM" id="SignalP"/>
    </source>
</evidence>
<accession>A0A7X6DII5</accession>
<dbReference type="PANTHER" id="PTHR30251">
    <property type="entry name" value="PILUS ASSEMBLY CHAPERONE"/>
    <property type="match status" value="1"/>
</dbReference>
<evidence type="ECO:0000313" key="4">
    <source>
        <dbReference type="Proteomes" id="UP000521868"/>
    </source>
</evidence>
<dbReference type="InterPro" id="IPR016147">
    <property type="entry name" value="Pili_assmbl_chaperone_N"/>
</dbReference>
<dbReference type="InterPro" id="IPR050643">
    <property type="entry name" value="Periplasmic_pilus_chap"/>
</dbReference>
<dbReference type="RefSeq" id="WP_168108902.1">
    <property type="nucleotide sequence ID" value="NZ_VTOX01000007.1"/>
</dbReference>
<dbReference type="AlphaFoldDB" id="A0A7X6DII5"/>
<dbReference type="PANTHER" id="PTHR30251:SF4">
    <property type="entry name" value="SLR1668 PROTEIN"/>
    <property type="match status" value="1"/>
</dbReference>
<proteinExistence type="predicted"/>
<gene>
    <name evidence="3" type="ORF">RAMLITH_18285</name>
</gene>
<protein>
    <submittedName>
        <fullName evidence="3">Molecular chaperone</fullName>
    </submittedName>
</protein>
<dbReference type="Gene3D" id="2.60.40.10">
    <property type="entry name" value="Immunoglobulins"/>
    <property type="match status" value="1"/>
</dbReference>
<dbReference type="EMBL" id="VTOX01000007">
    <property type="protein sequence ID" value="NKE67774.1"/>
    <property type="molecule type" value="Genomic_DNA"/>
</dbReference>
<dbReference type="SUPFAM" id="SSF49354">
    <property type="entry name" value="PapD-like"/>
    <property type="match status" value="1"/>
</dbReference>
<dbReference type="GO" id="GO:0030288">
    <property type="term" value="C:outer membrane-bounded periplasmic space"/>
    <property type="evidence" value="ECO:0007669"/>
    <property type="project" value="InterPro"/>
</dbReference>
<comment type="caution">
    <text evidence="3">The sequence shown here is derived from an EMBL/GenBank/DDBJ whole genome shotgun (WGS) entry which is preliminary data.</text>
</comment>
<keyword evidence="1" id="KW-0732">Signal</keyword>
<organism evidence="3 4">
    <name type="scientific">Ramlibacter lithotrophicus</name>
    <dbReference type="NCBI Taxonomy" id="2606681"/>
    <lineage>
        <taxon>Bacteria</taxon>
        <taxon>Pseudomonadati</taxon>
        <taxon>Pseudomonadota</taxon>
        <taxon>Betaproteobacteria</taxon>
        <taxon>Burkholderiales</taxon>
        <taxon>Comamonadaceae</taxon>
        <taxon>Ramlibacter</taxon>
    </lineage>
</organism>
<dbReference type="Pfam" id="PF00345">
    <property type="entry name" value="PapD_N"/>
    <property type="match status" value="1"/>
</dbReference>
<sequence>MASIFRSFATVLLSAAALAGASAFSGEFAVQPVRLDLGPSVRSGAIAVRNEGKEKLSFQIQAVAWSQDQSGKDQYQDTQDLIYFPRLLSVEPGEEGVIRIGARNTVLQVEKTYRVFIEELPGNLQQGEKGTAQVSVLMRFGAPVFMSPVKPQDSIVIGSILLSKGALTFSAHNTGNRHQVLGGIDVKGADATGSQVYATTLADRYLLAGATKSFSTNIAAEQCGRIKSIVIDVKTDKAGASRTIDVTPAMCP</sequence>
<feature type="signal peptide" evidence="1">
    <location>
        <begin position="1"/>
        <end position="21"/>
    </location>
</feature>
<feature type="chain" id="PRO_5030888670" evidence="1">
    <location>
        <begin position="22"/>
        <end position="252"/>
    </location>
</feature>